<organism evidence="2 3">
    <name type="scientific">Persicobacter psychrovividus</name>
    <dbReference type="NCBI Taxonomy" id="387638"/>
    <lineage>
        <taxon>Bacteria</taxon>
        <taxon>Pseudomonadati</taxon>
        <taxon>Bacteroidota</taxon>
        <taxon>Cytophagia</taxon>
        <taxon>Cytophagales</taxon>
        <taxon>Persicobacteraceae</taxon>
        <taxon>Persicobacter</taxon>
    </lineage>
</organism>
<feature type="domain" description="AMP-dependent synthetase/ligase" evidence="1">
    <location>
        <begin position="145"/>
        <end position="298"/>
    </location>
</feature>
<name>A0ABM7VM81_9BACT</name>
<geneLocation type="plasmid" evidence="2 3">
    <name>pPP6</name>
</geneLocation>
<keyword evidence="2" id="KW-0614">Plasmid</keyword>
<keyword evidence="3" id="KW-1185">Reference proteome</keyword>
<dbReference type="PANTHER" id="PTHR43845:SF1">
    <property type="entry name" value="BLR5969 PROTEIN"/>
    <property type="match status" value="1"/>
</dbReference>
<gene>
    <name evidence="2" type="ORF">PEPS_44020</name>
</gene>
<dbReference type="Proteomes" id="UP001354989">
    <property type="component" value="Plasmid pPP6"/>
</dbReference>
<protein>
    <submittedName>
        <fullName evidence="2">Phenylacetate--CoA ligase</fullName>
    </submittedName>
</protein>
<dbReference type="InterPro" id="IPR000873">
    <property type="entry name" value="AMP-dep_synth/lig_dom"/>
</dbReference>
<dbReference type="RefSeq" id="WP_338399408.1">
    <property type="nucleotide sequence ID" value="NZ_AP025298.1"/>
</dbReference>
<dbReference type="PANTHER" id="PTHR43845">
    <property type="entry name" value="BLR5969 PROTEIN"/>
    <property type="match status" value="1"/>
</dbReference>
<sequence length="437" mass="50098">MNTKKNNPNWNIPSAHYNSDHWKRDQLASLQESLRFIFEYSPFYKQRLGEQQLPLGFLQQISDLQKFPVTTKEDLQLHNEDFFCVEKHLIRDFCTTSGTLGEPVNFGQTEADLERLSENERLTYLSAGVTLHDVVQLTTTMDKRFMAGHAYYLGARNLGVPFIRCGMAPVSLQLDTIARFGTTVLISVPSFILKLIQYAKDENINLSETTVKKIICIGEPVRDQYFELNTLGKLIHDQWDVELYSTYASTEMATAFTECKHSKGGHLFPELIHIEILDKNDQPVEEGQPGEVCITTIGVEAMPLIRFKTGDIAILHTETCDCGRTTPRLSPIIGRKKHLLKFKGTSIYPNSIYNVLNRFEDIDDYIIEVCCSEIGQDLVRILLENTPKVIALQYHIKQTLQSELRVLPEIVYINKSEIRKMKYPKNSRKPVTFIDLR</sequence>
<dbReference type="Pfam" id="PF00501">
    <property type="entry name" value="AMP-binding"/>
    <property type="match status" value="1"/>
</dbReference>
<accession>A0ABM7VM81</accession>
<dbReference type="Gene3D" id="3.40.50.12780">
    <property type="entry name" value="N-terminal domain of ligase-like"/>
    <property type="match status" value="1"/>
</dbReference>
<dbReference type="GO" id="GO:0016874">
    <property type="term" value="F:ligase activity"/>
    <property type="evidence" value="ECO:0007669"/>
    <property type="project" value="UniProtKB-KW"/>
</dbReference>
<dbReference type="EMBL" id="AP025298">
    <property type="protein sequence ID" value="BDD02122.1"/>
    <property type="molecule type" value="Genomic_DNA"/>
</dbReference>
<dbReference type="SUPFAM" id="SSF56801">
    <property type="entry name" value="Acetyl-CoA synthetase-like"/>
    <property type="match status" value="1"/>
</dbReference>
<reference evidence="2 3" key="1">
    <citation type="submission" date="2021-12" db="EMBL/GenBank/DDBJ databases">
        <title>Genome sequencing of bacteria with rrn-lacking chromosome and rrn-plasmid.</title>
        <authorList>
            <person name="Anda M."/>
            <person name="Iwasaki W."/>
        </authorList>
    </citation>
    <scope>NUCLEOTIDE SEQUENCE [LARGE SCALE GENOMIC DNA]</scope>
    <source>
        <strain evidence="2 3">NBRC 101262</strain>
        <plasmid evidence="2 3">pPP6</plasmid>
    </source>
</reference>
<evidence type="ECO:0000259" key="1">
    <source>
        <dbReference type="Pfam" id="PF00501"/>
    </source>
</evidence>
<evidence type="ECO:0000313" key="3">
    <source>
        <dbReference type="Proteomes" id="UP001354989"/>
    </source>
</evidence>
<dbReference type="InterPro" id="IPR042099">
    <property type="entry name" value="ANL_N_sf"/>
</dbReference>
<evidence type="ECO:0000313" key="2">
    <source>
        <dbReference type="EMBL" id="BDD02122.1"/>
    </source>
</evidence>
<proteinExistence type="predicted"/>
<keyword evidence="2" id="KW-0436">Ligase</keyword>